<dbReference type="EMBL" id="OMOD01000150">
    <property type="protein sequence ID" value="SPF44660.1"/>
    <property type="molecule type" value="Genomic_DNA"/>
</dbReference>
<sequence length="140" mass="15875">MAFEVYTRTYVRTTSPKVSVSNFGRIGINNSASDFLTKTHSGFVILLWDKATNRVGIQPVKKEDDKTYPIKAYGPKGKGGTGFSAVTFLNFIRYDWTKTRSFPAEWLANESMLVFTIPQEHLNADPQQLSRRKVHARKGE</sequence>
<protein>
    <submittedName>
        <fullName evidence="1">Uncharacterized protein</fullName>
    </submittedName>
</protein>
<gene>
    <name evidence="1" type="ORF">SBA1_550025</name>
</gene>
<evidence type="ECO:0000313" key="2">
    <source>
        <dbReference type="Proteomes" id="UP000238701"/>
    </source>
</evidence>
<proteinExistence type="predicted"/>
<evidence type="ECO:0000313" key="1">
    <source>
        <dbReference type="EMBL" id="SPF44660.1"/>
    </source>
</evidence>
<organism evidence="1 2">
    <name type="scientific">Candidatus Sulfotelmatobacter kueseliae</name>
    <dbReference type="NCBI Taxonomy" id="2042962"/>
    <lineage>
        <taxon>Bacteria</taxon>
        <taxon>Pseudomonadati</taxon>
        <taxon>Acidobacteriota</taxon>
        <taxon>Terriglobia</taxon>
        <taxon>Terriglobales</taxon>
        <taxon>Candidatus Korobacteraceae</taxon>
        <taxon>Candidatus Sulfotelmatobacter</taxon>
    </lineage>
</organism>
<name>A0A2U3KYI6_9BACT</name>
<dbReference type="AlphaFoldDB" id="A0A2U3KYI6"/>
<accession>A0A2U3KYI6</accession>
<dbReference type="Proteomes" id="UP000238701">
    <property type="component" value="Unassembled WGS sequence"/>
</dbReference>
<reference evidence="2" key="1">
    <citation type="submission" date="2018-02" db="EMBL/GenBank/DDBJ databases">
        <authorList>
            <person name="Hausmann B."/>
        </authorList>
    </citation>
    <scope>NUCLEOTIDE SEQUENCE [LARGE SCALE GENOMIC DNA]</scope>
    <source>
        <strain evidence="2">Peat soil MAG SbA1</strain>
    </source>
</reference>